<dbReference type="CDD" id="cd00564">
    <property type="entry name" value="TMP_TenI"/>
    <property type="match status" value="1"/>
</dbReference>
<proteinExistence type="predicted"/>
<dbReference type="AlphaFoldDB" id="A0AA49JGY8"/>
<dbReference type="Pfam" id="PF02581">
    <property type="entry name" value="TMP-TENI"/>
    <property type="match status" value="1"/>
</dbReference>
<dbReference type="SUPFAM" id="SSF51391">
    <property type="entry name" value="Thiamin phosphate synthase"/>
    <property type="match status" value="1"/>
</dbReference>
<dbReference type="Gene3D" id="3.20.20.70">
    <property type="entry name" value="Aldolase class I"/>
    <property type="match status" value="1"/>
</dbReference>
<dbReference type="InterPro" id="IPR013785">
    <property type="entry name" value="Aldolase_TIM"/>
</dbReference>
<dbReference type="InterPro" id="IPR036206">
    <property type="entry name" value="ThiamineP_synth_sf"/>
</dbReference>
<keyword evidence="2" id="KW-0784">Thiamine biosynthesis</keyword>
<evidence type="ECO:0000313" key="4">
    <source>
        <dbReference type="EMBL" id="WKN38124.1"/>
    </source>
</evidence>
<reference evidence="4" key="1">
    <citation type="journal article" date="2023" name="Comput. Struct. Biotechnol. J.">
        <title>Discovery of a novel marine Bacteroidetes with a rich repertoire of carbohydrate-active enzymes.</title>
        <authorList>
            <person name="Chen B."/>
            <person name="Liu G."/>
            <person name="Chen Q."/>
            <person name="Wang H."/>
            <person name="Liu L."/>
            <person name="Tang K."/>
        </authorList>
    </citation>
    <scope>NUCLEOTIDE SEQUENCE</scope>
    <source>
        <strain evidence="4">TK19036</strain>
    </source>
</reference>
<evidence type="ECO:0000256" key="1">
    <source>
        <dbReference type="ARBA" id="ARBA00004948"/>
    </source>
</evidence>
<reference evidence="4" key="2">
    <citation type="journal article" date="2024" name="Antonie Van Leeuwenhoek">
        <title>Roseihalotalea indica gen. nov., sp. nov., a halophilic Bacteroidetes from mesopelagic Southwest Indian Ocean with higher carbohydrate metabolic potential.</title>
        <authorList>
            <person name="Chen B."/>
            <person name="Zhang M."/>
            <person name="Lin D."/>
            <person name="Ye J."/>
            <person name="Tang K."/>
        </authorList>
    </citation>
    <scope>NUCLEOTIDE SEQUENCE</scope>
    <source>
        <strain evidence="4">TK19036</strain>
    </source>
</reference>
<comment type="pathway">
    <text evidence="1">Cofactor biosynthesis; thiamine diphosphate biosynthesis.</text>
</comment>
<name>A0AA49JGY8_9BACT</name>
<dbReference type="GO" id="GO:0009228">
    <property type="term" value="P:thiamine biosynthetic process"/>
    <property type="evidence" value="ECO:0007669"/>
    <property type="project" value="UniProtKB-KW"/>
</dbReference>
<accession>A0AA49JGY8</accession>
<dbReference type="PANTHER" id="PTHR20857">
    <property type="entry name" value="THIAMINE-PHOSPHATE PYROPHOSPHORYLASE"/>
    <property type="match status" value="1"/>
</dbReference>
<organism evidence="4">
    <name type="scientific">Roseihalotalea indica</name>
    <dbReference type="NCBI Taxonomy" id="2867963"/>
    <lineage>
        <taxon>Bacteria</taxon>
        <taxon>Pseudomonadati</taxon>
        <taxon>Bacteroidota</taxon>
        <taxon>Cytophagia</taxon>
        <taxon>Cytophagales</taxon>
        <taxon>Catalimonadaceae</taxon>
        <taxon>Roseihalotalea</taxon>
    </lineage>
</organism>
<dbReference type="InterPro" id="IPR022998">
    <property type="entry name" value="ThiamineP_synth_TenI"/>
</dbReference>
<dbReference type="GO" id="GO:0005737">
    <property type="term" value="C:cytoplasm"/>
    <property type="evidence" value="ECO:0007669"/>
    <property type="project" value="TreeGrafter"/>
</dbReference>
<gene>
    <name evidence="4" type="ORF">K4G66_05345</name>
</gene>
<protein>
    <submittedName>
        <fullName evidence="4">Thiamine phosphate synthase</fullName>
    </submittedName>
</protein>
<sequence>MRKIPKLQGIYLVIDPAMNRNALFQKLREALEARINIIQLWNHWPDNATQEDKRQLIDEVLQLADPFEVPVLINAEWQWLNQTNLHGVHFDAIPGDWDAIKQTIDREVIVGLTCGNDTERIQWAEEKQLDYISFCAMFPSSSVDTCEIVRPDSVLEARKLTSLPIFLSGGINPQNLESLKALDFQGVAVISGIMSADSVTERIHAYQQALENTKKLTL</sequence>
<dbReference type="EMBL" id="CP120682">
    <property type="protein sequence ID" value="WKN38124.1"/>
    <property type="molecule type" value="Genomic_DNA"/>
</dbReference>
<evidence type="ECO:0000259" key="3">
    <source>
        <dbReference type="Pfam" id="PF02581"/>
    </source>
</evidence>
<dbReference type="PANTHER" id="PTHR20857:SF15">
    <property type="entry name" value="THIAMINE-PHOSPHATE SYNTHASE"/>
    <property type="match status" value="1"/>
</dbReference>
<dbReference type="GO" id="GO:0004789">
    <property type="term" value="F:thiamine-phosphate diphosphorylase activity"/>
    <property type="evidence" value="ECO:0007669"/>
    <property type="project" value="TreeGrafter"/>
</dbReference>
<evidence type="ECO:0000256" key="2">
    <source>
        <dbReference type="ARBA" id="ARBA00022977"/>
    </source>
</evidence>
<feature type="domain" description="Thiamine phosphate synthase/TenI" evidence="3">
    <location>
        <begin position="10"/>
        <end position="193"/>
    </location>
</feature>